<gene>
    <name evidence="1" type="ORF">DN745_13935</name>
</gene>
<dbReference type="PROSITE" id="PS51913">
    <property type="entry name" value="HTH_HARE"/>
    <property type="match status" value="2"/>
</dbReference>
<dbReference type="InterPro" id="IPR052906">
    <property type="entry name" value="Type_IV_Methyl-Rstrct_Enzyme"/>
</dbReference>
<dbReference type="InterPro" id="IPR025745">
    <property type="entry name" value="Mrr-like_N_dom"/>
</dbReference>
<organism evidence="1 2">
    <name type="scientific">Bradymonas sediminis</name>
    <dbReference type="NCBI Taxonomy" id="1548548"/>
    <lineage>
        <taxon>Bacteria</taxon>
        <taxon>Deltaproteobacteria</taxon>
        <taxon>Bradymonadales</taxon>
        <taxon>Bradymonadaceae</taxon>
        <taxon>Bradymonas</taxon>
    </lineage>
</organism>
<dbReference type="GO" id="GO:0015666">
    <property type="term" value="F:restriction endodeoxyribonuclease activity"/>
    <property type="evidence" value="ECO:0007669"/>
    <property type="project" value="TreeGrafter"/>
</dbReference>
<evidence type="ECO:0000313" key="2">
    <source>
        <dbReference type="Proteomes" id="UP000249799"/>
    </source>
</evidence>
<dbReference type="AlphaFoldDB" id="A0A2Z4FNT9"/>
<reference evidence="1 2" key="1">
    <citation type="submission" date="2018-06" db="EMBL/GenBank/DDBJ databases">
        <title>Lujinxingia sediminis gen. nov. sp. nov., a new facultative anaerobic member of the class Deltaproteobacteria, and proposal of Lujinxingaceae fam. nov.</title>
        <authorList>
            <person name="Guo L.-Y."/>
            <person name="Li C.-M."/>
            <person name="Wang S."/>
            <person name="Du Z.-J."/>
        </authorList>
    </citation>
    <scope>NUCLEOTIDE SEQUENCE [LARGE SCALE GENOMIC DNA]</scope>
    <source>
        <strain evidence="1 2">FA350</strain>
    </source>
</reference>
<sequence length="490" mass="54092">MTQENPTYDLYIEPLLALLAEYPSGLKTSQIYEDLATRMSLSQAQRAALLPSGTQPVYHNRIGWAHDRLKRAGLSRSIKRGTWALTQRGRAAAELYAAGMPAELHQAIARPRDKGVPDELIKLDPYEFDGGEMLPPNLEVQIDAFDAETFTAVEAAKIVLAEVDGPLHYGEITRRILERGLWTTSGATPDATIGAKLAVDIKNKGDASDFIRIKPGIYDLNRDGLETASEAEIECIPEDPDTSAPEYISTLEPLSFTDAAERILQVFAEREPMHYAEITDRALDLGLLVSESKNPSTTLNASILQETKRRKERGDTQRFEMLGDGMIGLTRWNQTGLTAYIEAHNESVRRRLHEQLHEMDPTEFEELAGQLLVALGFTDVAVTTRHNDGGIDVRGTLVVGDVIRTKMAVQVKRWKSNIQTPIVQQVRGSLGSHEQGLIITTSDFSAGARAEAERSDAVPVGLMDGQQLVRLLVEYGLGVEKDALNLLRLS</sequence>
<dbReference type="InterPro" id="IPR011335">
    <property type="entry name" value="Restrct_endonuc-II-like"/>
</dbReference>
<dbReference type="InterPro" id="IPR007759">
    <property type="entry name" value="Asxl_HARE-HTH"/>
</dbReference>
<dbReference type="KEGG" id="bsed:DN745_13935"/>
<dbReference type="PANTHER" id="PTHR30015:SF7">
    <property type="entry name" value="TYPE IV METHYL-DIRECTED RESTRICTION ENZYME ECOKMRR"/>
    <property type="match status" value="1"/>
</dbReference>
<dbReference type="Gene3D" id="3.40.1350.10">
    <property type="match status" value="1"/>
</dbReference>
<name>A0A2Z4FNT9_9DELT</name>
<dbReference type="OrthoDB" id="34413at2"/>
<keyword evidence="2" id="KW-1185">Reference proteome</keyword>
<dbReference type="Pfam" id="PF04471">
    <property type="entry name" value="Mrr_cat"/>
    <property type="match status" value="1"/>
</dbReference>
<dbReference type="GO" id="GO:0009307">
    <property type="term" value="P:DNA restriction-modification system"/>
    <property type="evidence" value="ECO:0007669"/>
    <property type="project" value="InterPro"/>
</dbReference>
<dbReference type="InterPro" id="IPR007560">
    <property type="entry name" value="Restrct_endonuc_IV_Mrr"/>
</dbReference>
<dbReference type="GO" id="GO:0003677">
    <property type="term" value="F:DNA binding"/>
    <property type="evidence" value="ECO:0007669"/>
    <property type="project" value="InterPro"/>
</dbReference>
<dbReference type="Proteomes" id="UP000249799">
    <property type="component" value="Chromosome"/>
</dbReference>
<dbReference type="PANTHER" id="PTHR30015">
    <property type="entry name" value="MRR RESTRICTION SYSTEM PROTEIN"/>
    <property type="match status" value="1"/>
</dbReference>
<dbReference type="SUPFAM" id="SSF52980">
    <property type="entry name" value="Restriction endonuclease-like"/>
    <property type="match status" value="1"/>
</dbReference>
<dbReference type="InterPro" id="IPR011856">
    <property type="entry name" value="tRNA_endonuc-like_dom_sf"/>
</dbReference>
<dbReference type="Pfam" id="PF14338">
    <property type="entry name" value="Mrr_N"/>
    <property type="match status" value="1"/>
</dbReference>
<proteinExistence type="predicted"/>
<protein>
    <submittedName>
        <fullName evidence="1">Uncharacterized protein</fullName>
    </submittedName>
</protein>
<dbReference type="EMBL" id="CP030032">
    <property type="protein sequence ID" value="AWV90368.1"/>
    <property type="molecule type" value="Genomic_DNA"/>
</dbReference>
<accession>A0A2Z4FNT9</accession>
<dbReference type="RefSeq" id="WP_111335781.1">
    <property type="nucleotide sequence ID" value="NZ_CP030032.1"/>
</dbReference>
<dbReference type="GO" id="GO:0006355">
    <property type="term" value="P:regulation of DNA-templated transcription"/>
    <property type="evidence" value="ECO:0007669"/>
    <property type="project" value="InterPro"/>
</dbReference>
<evidence type="ECO:0000313" key="1">
    <source>
        <dbReference type="EMBL" id="AWV90368.1"/>
    </source>
</evidence>
<dbReference type="Pfam" id="PF05066">
    <property type="entry name" value="HARE-HTH"/>
    <property type="match status" value="2"/>
</dbReference>